<keyword evidence="5" id="KW-0677">Repeat</keyword>
<dbReference type="GO" id="GO:0036503">
    <property type="term" value="P:ERAD pathway"/>
    <property type="evidence" value="ECO:0007669"/>
    <property type="project" value="TreeGrafter"/>
</dbReference>
<evidence type="ECO:0000313" key="13">
    <source>
        <dbReference type="EMBL" id="PWN22645.1"/>
    </source>
</evidence>
<comment type="subcellular location">
    <subcellularLocation>
        <location evidence="1">Cytoplasm</location>
    </subcellularLocation>
</comment>
<protein>
    <recommendedName>
        <fullName evidence="12">VLRF1 domain-containing protein</fullName>
    </recommendedName>
</protein>
<feature type="compositionally biased region" description="Basic and acidic residues" evidence="11">
    <location>
        <begin position="623"/>
        <end position="632"/>
    </location>
</feature>
<feature type="region of interest" description="Disordered" evidence="11">
    <location>
        <begin position="158"/>
        <end position="181"/>
    </location>
</feature>
<dbReference type="GO" id="GO:0005737">
    <property type="term" value="C:cytoplasm"/>
    <property type="evidence" value="ECO:0007669"/>
    <property type="project" value="UniProtKB-SubCell"/>
</dbReference>
<dbReference type="PANTHER" id="PTHR16036">
    <property type="entry name" value="ANKYRIN REPEAT AND ZINC FINGER DOMAIN-CONTAINING PROTEIN 1"/>
    <property type="match status" value="1"/>
</dbReference>
<dbReference type="STRING" id="1684307.A0A316UHH6"/>
<keyword evidence="7 10" id="KW-0378">Hydrolase</keyword>
<evidence type="ECO:0000256" key="7">
    <source>
        <dbReference type="ARBA" id="ARBA00022801"/>
    </source>
</evidence>
<comment type="domain">
    <text evidence="10">The VLRF1 domain mediates binding to the 60S ribosomal subunit.</text>
</comment>
<feature type="region of interest" description="Disordered" evidence="11">
    <location>
        <begin position="819"/>
        <end position="935"/>
    </location>
</feature>
<dbReference type="OrthoDB" id="57957at2759"/>
<evidence type="ECO:0000256" key="2">
    <source>
        <dbReference type="ARBA" id="ARBA00009262"/>
    </source>
</evidence>
<keyword evidence="14" id="KW-1185">Reference proteome</keyword>
<feature type="region of interest" description="Disordered" evidence="11">
    <location>
        <begin position="575"/>
        <end position="632"/>
    </location>
</feature>
<keyword evidence="6 10" id="KW-0255">Endonuclease</keyword>
<dbReference type="PANTHER" id="PTHR16036:SF2">
    <property type="entry name" value="TRNA ENDONUCLEASE ANKZF1"/>
    <property type="match status" value="1"/>
</dbReference>
<keyword evidence="3 10" id="KW-0963">Cytoplasm</keyword>
<evidence type="ECO:0000256" key="6">
    <source>
        <dbReference type="ARBA" id="ARBA00022759"/>
    </source>
</evidence>
<dbReference type="GO" id="GO:0016787">
    <property type="term" value="F:hydrolase activity"/>
    <property type="evidence" value="ECO:0007669"/>
    <property type="project" value="UniProtKB-KW"/>
</dbReference>
<comment type="similarity">
    <text evidence="2 10">Belongs to the ANKZF1/VMS1 family.</text>
</comment>
<accession>A0A316UHH6</accession>
<feature type="compositionally biased region" description="Basic and acidic residues" evidence="11">
    <location>
        <begin position="593"/>
        <end position="616"/>
    </location>
</feature>
<dbReference type="PROSITE" id="PS52044">
    <property type="entry name" value="VLRF1"/>
    <property type="match status" value="1"/>
</dbReference>
<keyword evidence="8" id="KW-0040">ANK repeat</keyword>
<evidence type="ECO:0000256" key="9">
    <source>
        <dbReference type="ARBA" id="ARBA00023054"/>
    </source>
</evidence>
<feature type="compositionally biased region" description="Acidic residues" evidence="11">
    <location>
        <begin position="161"/>
        <end position="175"/>
    </location>
</feature>
<evidence type="ECO:0000256" key="8">
    <source>
        <dbReference type="ARBA" id="ARBA00023043"/>
    </source>
</evidence>
<feature type="compositionally biased region" description="Polar residues" evidence="11">
    <location>
        <begin position="359"/>
        <end position="379"/>
    </location>
</feature>
<evidence type="ECO:0000256" key="10">
    <source>
        <dbReference type="PROSITE-ProRule" id="PRU01389"/>
    </source>
</evidence>
<feature type="compositionally biased region" description="Basic and acidic residues" evidence="11">
    <location>
        <begin position="894"/>
        <end position="927"/>
    </location>
</feature>
<feature type="region of interest" description="Disordered" evidence="11">
    <location>
        <begin position="338"/>
        <end position="380"/>
    </location>
</feature>
<dbReference type="Pfam" id="PF18826">
    <property type="entry name" value="bVLRF1"/>
    <property type="match status" value="1"/>
</dbReference>
<reference evidence="13 14" key="1">
    <citation type="journal article" date="2018" name="Mol. Biol. Evol.">
        <title>Broad Genomic Sampling Reveals a Smut Pathogenic Ancestry of the Fungal Clade Ustilaginomycotina.</title>
        <authorList>
            <person name="Kijpornyongpan T."/>
            <person name="Mondo S.J."/>
            <person name="Barry K."/>
            <person name="Sandor L."/>
            <person name="Lee J."/>
            <person name="Lipzen A."/>
            <person name="Pangilinan J."/>
            <person name="LaButti K."/>
            <person name="Hainaut M."/>
            <person name="Henrissat B."/>
            <person name="Grigoriev I.V."/>
            <person name="Spatafora J.W."/>
            <person name="Aime M.C."/>
        </authorList>
    </citation>
    <scope>NUCLEOTIDE SEQUENCE [LARGE SCALE GENOMIC DNA]</scope>
    <source>
        <strain evidence="13 14">MCA 4718</strain>
    </source>
</reference>
<dbReference type="InterPro" id="IPR041175">
    <property type="entry name" value="VLRF1/Vms1"/>
</dbReference>
<feature type="active site" evidence="10">
    <location>
        <position position="459"/>
    </location>
</feature>
<dbReference type="Proteomes" id="UP000245942">
    <property type="component" value="Unassembled WGS sequence"/>
</dbReference>
<evidence type="ECO:0000313" key="14">
    <source>
        <dbReference type="Proteomes" id="UP000245942"/>
    </source>
</evidence>
<evidence type="ECO:0000256" key="4">
    <source>
        <dbReference type="ARBA" id="ARBA00022722"/>
    </source>
</evidence>
<evidence type="ECO:0000256" key="11">
    <source>
        <dbReference type="SAM" id="MobiDB-lite"/>
    </source>
</evidence>
<evidence type="ECO:0000256" key="1">
    <source>
        <dbReference type="ARBA" id="ARBA00004496"/>
    </source>
</evidence>
<evidence type="ECO:0000256" key="3">
    <source>
        <dbReference type="ARBA" id="ARBA00022490"/>
    </source>
</evidence>
<feature type="compositionally biased region" description="Low complexity" evidence="11">
    <location>
        <begin position="858"/>
        <end position="876"/>
    </location>
</feature>
<dbReference type="InterPro" id="IPR047139">
    <property type="entry name" value="ANKZ1/VMS1"/>
</dbReference>
<feature type="region of interest" description="Disordered" evidence="11">
    <location>
        <begin position="741"/>
        <end position="789"/>
    </location>
</feature>
<proteinExistence type="inferred from homology"/>
<feature type="region of interest" description="Disordered" evidence="11">
    <location>
        <begin position="1"/>
        <end position="34"/>
    </location>
</feature>
<feature type="compositionally biased region" description="Basic and acidic residues" evidence="11">
    <location>
        <begin position="834"/>
        <end position="855"/>
    </location>
</feature>
<keyword evidence="9" id="KW-0175">Coiled coil</keyword>
<dbReference type="EMBL" id="KZ819322">
    <property type="protein sequence ID" value="PWN22645.1"/>
    <property type="molecule type" value="Genomic_DNA"/>
</dbReference>
<keyword evidence="4 10" id="KW-0540">Nuclease</keyword>
<dbReference type="AlphaFoldDB" id="A0A316UHH6"/>
<evidence type="ECO:0000256" key="5">
    <source>
        <dbReference type="ARBA" id="ARBA00022737"/>
    </source>
</evidence>
<dbReference type="GO" id="GO:0004519">
    <property type="term" value="F:endonuclease activity"/>
    <property type="evidence" value="ECO:0007669"/>
    <property type="project" value="UniProtKB-KW"/>
</dbReference>
<feature type="domain" description="VLRF1" evidence="12">
    <location>
        <begin position="386"/>
        <end position="566"/>
    </location>
</feature>
<dbReference type="GeneID" id="37017378"/>
<sequence length="935" mass="101285">MTATPPRRPDEEVDSTPSSPRLSTNGSLSSSVKQRHPLLHRPLYAFQLPPTLLSSLKLRSIDVETPAEAQKGESSAASGATAGGPSAAALAQTATTSTNLTCKLCPSQPTFPTSGHQRAHFRSEWHRYNLQVALKTGGAQGKAVGLVDEKGWEDLVNDLGDGTEEESVGGSTDEEGASKPARASDLVSLVVKKLHLNGASSTVAFETDEPTIDEEDEDEELMVSTHSRGGAVTAKSALLWFTTQASDASDRVHLEQTQFGLYRSIFPDVSSTTVPSSSAGGWHVSALQANQAAPLRRAPVRGSQGSGWKGKRLKGMDDAAIMLGVNFLEGEGYVPGLVTVKPERGQGTPEDSEEDSDGQVASSSSEGETEVTISTSSALPRSLDPPLRTWTVLLFGGGHFSIVVVALNPHIAPRVASRNRPLPPQGSDEEAVSEDRSLIVLAHKAFHRYTTRRKQGGSQSAQDASGKFAKSAGAQLRRAGEVALVEEVRALLNLSGWRKLIGETERVYARAGGRAARGILWTWGGDVASPLEGPKTDGRLRTVPFSTRNKATVGECLRVFAELAKVKISRRTDQELEEEDEAYRRSLTGNQAAREELQKRRERERLEREQGLAKLREKAKKRKGEEGLLSKEEKKRRERFERMIDMARRGRIEALVNHLEKYGPQLLPAQGWEAGEEDKESSIDASLPEWWRARQLPASSSSSSKKTSSLLIPSTLLQLAAEAGQEDVVQWLLVEKRADPTIGVSTPPAPPTEASQAGTDTPAPAAAVEASSDTPWPHRTAYDLVPSSSKGTRNVFRRLKANQPDWYDWSGKARVVDSALTGEMEENQSRRKAGLREKARAREREREEREREKESQQATAAPAPAAVVSAPASSATKNRLGGGNANQGTAASRAAKDARDKMEGVSPEMRARIEREKRARAAEERMKKLQGGGSP</sequence>
<gene>
    <name evidence="13" type="ORF">BCV69DRAFT_93146</name>
</gene>
<evidence type="ECO:0000259" key="12">
    <source>
        <dbReference type="PROSITE" id="PS52044"/>
    </source>
</evidence>
<name>A0A316UHH6_9BASI</name>
<organism evidence="13 14">
    <name type="scientific">Pseudomicrostroma glucosiphilum</name>
    <dbReference type="NCBI Taxonomy" id="1684307"/>
    <lineage>
        <taxon>Eukaryota</taxon>
        <taxon>Fungi</taxon>
        <taxon>Dikarya</taxon>
        <taxon>Basidiomycota</taxon>
        <taxon>Ustilaginomycotina</taxon>
        <taxon>Exobasidiomycetes</taxon>
        <taxon>Microstromatales</taxon>
        <taxon>Microstromatales incertae sedis</taxon>
        <taxon>Pseudomicrostroma</taxon>
    </lineage>
</organism>
<dbReference type="RefSeq" id="XP_025349805.1">
    <property type="nucleotide sequence ID" value="XM_025495644.1"/>
</dbReference>
<feature type="compositionally biased region" description="Polar residues" evidence="11">
    <location>
        <begin position="15"/>
        <end position="32"/>
    </location>
</feature>